<dbReference type="Gene3D" id="3.40.30.10">
    <property type="entry name" value="Glutaredoxin"/>
    <property type="match status" value="1"/>
</dbReference>
<keyword evidence="3" id="KW-1185">Reference proteome</keyword>
<accession>A0A1I7H6C9</accession>
<evidence type="ECO:0000313" key="2">
    <source>
        <dbReference type="EMBL" id="SFU56242.1"/>
    </source>
</evidence>
<dbReference type="AlphaFoldDB" id="A0A1I7H6C9"/>
<dbReference type="Pfam" id="PF07689">
    <property type="entry name" value="KaiB"/>
    <property type="match status" value="1"/>
</dbReference>
<dbReference type="InterPro" id="IPR011649">
    <property type="entry name" value="KaiB_domain"/>
</dbReference>
<feature type="domain" description="KaiB" evidence="1">
    <location>
        <begin position="10"/>
        <end position="91"/>
    </location>
</feature>
<dbReference type="PANTHER" id="PTHR41709">
    <property type="entry name" value="KAIB-LIKE PROTEIN 1"/>
    <property type="match status" value="1"/>
</dbReference>
<evidence type="ECO:0000313" key="3">
    <source>
        <dbReference type="Proteomes" id="UP000199391"/>
    </source>
</evidence>
<sequence length="94" mass="10551">MDRFSIYKFRLYVAGDAQNSMLARANLQALCDTHLARRYEIEVVDVFREQMRALEDGVFMTPTLLKLEPPAARRIVGTLSQTAEVLLALGLPPG</sequence>
<dbReference type="SMART" id="SM01248">
    <property type="entry name" value="KaiB"/>
    <property type="match status" value="1"/>
</dbReference>
<organism evidence="2 3">
    <name type="scientific">Pseudoduganella namucuonensis</name>
    <dbReference type="NCBI Taxonomy" id="1035707"/>
    <lineage>
        <taxon>Bacteria</taxon>
        <taxon>Pseudomonadati</taxon>
        <taxon>Pseudomonadota</taxon>
        <taxon>Betaproteobacteria</taxon>
        <taxon>Burkholderiales</taxon>
        <taxon>Oxalobacteraceae</taxon>
        <taxon>Telluria group</taxon>
        <taxon>Pseudoduganella</taxon>
    </lineage>
</organism>
<dbReference type="RefSeq" id="WP_093554792.1">
    <property type="nucleotide sequence ID" value="NZ_FPBO01000005.1"/>
</dbReference>
<dbReference type="InterPro" id="IPR039022">
    <property type="entry name" value="KaiB-like"/>
</dbReference>
<dbReference type="EMBL" id="FPBO01000005">
    <property type="protein sequence ID" value="SFU56242.1"/>
    <property type="molecule type" value="Genomic_DNA"/>
</dbReference>
<gene>
    <name evidence="2" type="ORF">SAMN05216552_10053</name>
</gene>
<dbReference type="Proteomes" id="UP000199391">
    <property type="component" value="Unassembled WGS sequence"/>
</dbReference>
<name>A0A1I7H6C9_9BURK</name>
<dbReference type="SUPFAM" id="SSF52833">
    <property type="entry name" value="Thioredoxin-like"/>
    <property type="match status" value="1"/>
</dbReference>
<reference evidence="3" key="1">
    <citation type="submission" date="2016-10" db="EMBL/GenBank/DDBJ databases">
        <authorList>
            <person name="Varghese N."/>
            <person name="Submissions S."/>
        </authorList>
    </citation>
    <scope>NUCLEOTIDE SEQUENCE [LARGE SCALE GENOMIC DNA]</scope>
    <source>
        <strain evidence="3">CGMCC 1.11014</strain>
    </source>
</reference>
<proteinExistence type="predicted"/>
<dbReference type="STRING" id="1035707.SAMN05216552_10053"/>
<dbReference type="InterPro" id="IPR036249">
    <property type="entry name" value="Thioredoxin-like_sf"/>
</dbReference>
<dbReference type="GO" id="GO:0048511">
    <property type="term" value="P:rhythmic process"/>
    <property type="evidence" value="ECO:0007669"/>
    <property type="project" value="InterPro"/>
</dbReference>
<protein>
    <submittedName>
        <fullName evidence="2">Circadian clock protein KaiB</fullName>
    </submittedName>
</protein>
<dbReference type="OrthoDB" id="9153969at2"/>
<dbReference type="PANTHER" id="PTHR41709:SF2">
    <property type="entry name" value="CIRCADIAN CLOCK PROTEIN KAIB2"/>
    <property type="match status" value="1"/>
</dbReference>
<evidence type="ECO:0000259" key="1">
    <source>
        <dbReference type="SMART" id="SM01248"/>
    </source>
</evidence>